<comment type="similarity">
    <text evidence="1">Belongs to the universal stress protein A family.</text>
</comment>
<dbReference type="EMBL" id="FOZS01000004">
    <property type="protein sequence ID" value="SFT01620.1"/>
    <property type="molecule type" value="Genomic_DNA"/>
</dbReference>
<reference evidence="5" key="1">
    <citation type="submission" date="2016-10" db="EMBL/GenBank/DDBJ databases">
        <authorList>
            <person name="Varghese N."/>
            <person name="Submissions S."/>
        </authorList>
    </citation>
    <scope>NUCLEOTIDE SEQUENCE [LARGE SCALE GENOMIC DNA]</scope>
    <source>
        <strain evidence="5">DSM 22427</strain>
    </source>
</reference>
<dbReference type="InterPro" id="IPR006016">
    <property type="entry name" value="UspA"/>
</dbReference>
<proteinExistence type="inferred from homology"/>
<keyword evidence="5" id="KW-1185">Reference proteome</keyword>
<gene>
    <name evidence="4" type="ORF">SAMN04488556_3931</name>
</gene>
<dbReference type="AlphaFoldDB" id="A0A1I6UJM4"/>
<dbReference type="OrthoDB" id="271068at2157"/>
<dbReference type="InterPro" id="IPR014729">
    <property type="entry name" value="Rossmann-like_a/b/a_fold"/>
</dbReference>
<protein>
    <submittedName>
        <fullName evidence="4">Nucleotide-binding universal stress protein, UspA family</fullName>
    </submittedName>
</protein>
<dbReference type="Proteomes" id="UP000199199">
    <property type="component" value="Unassembled WGS sequence"/>
</dbReference>
<evidence type="ECO:0000256" key="2">
    <source>
        <dbReference type="SAM" id="MobiDB-lite"/>
    </source>
</evidence>
<dbReference type="PANTHER" id="PTHR46268:SF6">
    <property type="entry name" value="UNIVERSAL STRESS PROTEIN UP12"/>
    <property type="match status" value="1"/>
</dbReference>
<evidence type="ECO:0000259" key="3">
    <source>
        <dbReference type="Pfam" id="PF00582"/>
    </source>
</evidence>
<dbReference type="PANTHER" id="PTHR46268">
    <property type="entry name" value="STRESS RESPONSE PROTEIN NHAX"/>
    <property type="match status" value="1"/>
</dbReference>
<dbReference type="Pfam" id="PF00582">
    <property type="entry name" value="Usp"/>
    <property type="match status" value="1"/>
</dbReference>
<sequence length="144" mass="15112">MAIDTIFVAVTDADDRTPLLETVRDLARSTGATVVLGRSYDEADYEETVAGLDFDGQPSPDDVARRSESVRELATDLEAADIPVEARGAVGEIGPELVSLADAADTDLLVIQGRSRSPAGKAIFGSTAQTVILNATCPVTFVSE</sequence>
<feature type="domain" description="UspA" evidence="3">
    <location>
        <begin position="4"/>
        <end position="142"/>
    </location>
</feature>
<name>A0A1I6UJM4_9EURY</name>
<evidence type="ECO:0000313" key="4">
    <source>
        <dbReference type="EMBL" id="SFT01620.1"/>
    </source>
</evidence>
<dbReference type="Gene3D" id="3.40.50.620">
    <property type="entry name" value="HUPs"/>
    <property type="match status" value="1"/>
</dbReference>
<accession>A0A1I6UJM4</accession>
<dbReference type="SUPFAM" id="SSF52402">
    <property type="entry name" value="Adenine nucleotide alpha hydrolases-like"/>
    <property type="match status" value="1"/>
</dbReference>
<dbReference type="CDD" id="cd00293">
    <property type="entry name" value="USP-like"/>
    <property type="match status" value="1"/>
</dbReference>
<dbReference type="RefSeq" id="WP_092907176.1">
    <property type="nucleotide sequence ID" value="NZ_FOZS01000004.1"/>
</dbReference>
<evidence type="ECO:0000313" key="5">
    <source>
        <dbReference type="Proteomes" id="UP000199199"/>
    </source>
</evidence>
<evidence type="ECO:0000256" key="1">
    <source>
        <dbReference type="ARBA" id="ARBA00008791"/>
    </source>
</evidence>
<feature type="region of interest" description="Disordered" evidence="2">
    <location>
        <begin position="50"/>
        <end position="70"/>
    </location>
</feature>
<organism evidence="4 5">
    <name type="scientific">Halostagnicola kamekurae</name>
    <dbReference type="NCBI Taxonomy" id="619731"/>
    <lineage>
        <taxon>Archaea</taxon>
        <taxon>Methanobacteriati</taxon>
        <taxon>Methanobacteriota</taxon>
        <taxon>Stenosarchaea group</taxon>
        <taxon>Halobacteria</taxon>
        <taxon>Halobacteriales</taxon>
        <taxon>Natrialbaceae</taxon>
        <taxon>Halostagnicola</taxon>
    </lineage>
</organism>